<evidence type="ECO:0000313" key="2">
    <source>
        <dbReference type="Proteomes" id="UP000245974"/>
    </source>
</evidence>
<evidence type="ECO:0000313" key="1">
    <source>
        <dbReference type="EMBL" id="SPL72623.1"/>
    </source>
</evidence>
<protein>
    <submittedName>
        <fullName evidence="1">Uncharacterized protein</fullName>
    </submittedName>
</protein>
<dbReference type="EMBL" id="OOGT01000389">
    <property type="protein sequence ID" value="SPL72623.1"/>
    <property type="molecule type" value="Genomic_DNA"/>
</dbReference>
<proteinExistence type="predicted"/>
<name>A0A2U3N4P6_9GAMM</name>
<organism evidence="1 2">
    <name type="scientific">Acinetobacter stercoris</name>
    <dbReference type="NCBI Taxonomy" id="2126983"/>
    <lineage>
        <taxon>Bacteria</taxon>
        <taxon>Pseudomonadati</taxon>
        <taxon>Pseudomonadota</taxon>
        <taxon>Gammaproteobacteria</taxon>
        <taxon>Moraxellales</taxon>
        <taxon>Moraxellaceae</taxon>
        <taxon>Acinetobacter</taxon>
    </lineage>
</organism>
<dbReference type="InParanoid" id="A0A2U3N4P6"/>
<keyword evidence="2" id="KW-1185">Reference proteome</keyword>
<sequence length="73" mass="8602">MNGIDDLVTRTKADIQNADQDEYFLGILKKQLIRLGFDQVRLNVADIDYIVQTKNDQNVIQKNIQYRVRWESC</sequence>
<dbReference type="Proteomes" id="UP000245974">
    <property type="component" value="Unassembled WGS sequence"/>
</dbReference>
<accession>A0A2U3N4P6</accession>
<reference evidence="2" key="1">
    <citation type="submission" date="2018-03" db="EMBL/GenBank/DDBJ databases">
        <authorList>
            <person name="Blom J."/>
        </authorList>
    </citation>
    <scope>NUCLEOTIDE SEQUENCE [LARGE SCALE GENOMIC DNA]</scope>
    <source>
        <strain evidence="2">KPC-SM-21</strain>
    </source>
</reference>
<gene>
    <name evidence="1" type="ORF">KPC_3801</name>
</gene>
<dbReference type="AlphaFoldDB" id="A0A2U3N4P6"/>